<feature type="non-terminal residue" evidence="4">
    <location>
        <position position="222"/>
    </location>
</feature>
<dbReference type="PANTHER" id="PTHR45999">
    <property type="entry name" value="UNC-13-4A, ISOFORM B"/>
    <property type="match status" value="1"/>
</dbReference>
<comment type="caution">
    <text evidence="4">The sequence shown here is derived from an EMBL/GenBank/DDBJ whole genome shotgun (WGS) entry which is preliminary data.</text>
</comment>
<dbReference type="InterPro" id="IPR035892">
    <property type="entry name" value="C2_domain_sf"/>
</dbReference>
<gene>
    <name evidence="4" type="ORF">AMK59_3269</name>
</gene>
<dbReference type="CDD" id="cd00030">
    <property type="entry name" value="C2"/>
    <property type="match status" value="1"/>
</dbReference>
<dbReference type="GO" id="GO:0099503">
    <property type="term" value="C:secretory vesicle"/>
    <property type="evidence" value="ECO:0007669"/>
    <property type="project" value="TreeGrafter"/>
</dbReference>
<keyword evidence="2" id="KW-0268">Exocytosis</keyword>
<dbReference type="GO" id="GO:0006887">
    <property type="term" value="P:exocytosis"/>
    <property type="evidence" value="ECO:0007669"/>
    <property type="project" value="UniProtKB-KW"/>
</dbReference>
<dbReference type="SMART" id="SM00239">
    <property type="entry name" value="C2"/>
    <property type="match status" value="1"/>
</dbReference>
<dbReference type="PANTHER" id="PTHR45999:SF2">
    <property type="entry name" value="PROTEIN UNC-13 HOMOLOG 4B"/>
    <property type="match status" value="1"/>
</dbReference>
<feature type="domain" description="C2" evidence="3">
    <location>
        <begin position="1"/>
        <end position="104"/>
    </location>
</feature>
<protein>
    <submittedName>
        <fullName evidence="4">C2 domain containing protein</fullName>
    </submittedName>
</protein>
<dbReference type="InterPro" id="IPR052095">
    <property type="entry name" value="UNC-13_domain"/>
</dbReference>
<name>A0A0T6B6S0_9SCAR</name>
<evidence type="ECO:0000259" key="3">
    <source>
        <dbReference type="PROSITE" id="PS50004"/>
    </source>
</evidence>
<dbReference type="EMBL" id="LJIG01009452">
    <property type="protein sequence ID" value="KRT83052.1"/>
    <property type="molecule type" value="Genomic_DNA"/>
</dbReference>
<dbReference type="AlphaFoldDB" id="A0A0T6B6S0"/>
<comment type="similarity">
    <text evidence="1">Belongs to the unc-13 family.</text>
</comment>
<evidence type="ECO:0000256" key="2">
    <source>
        <dbReference type="ARBA" id="ARBA00022483"/>
    </source>
</evidence>
<dbReference type="SUPFAM" id="SSF49562">
    <property type="entry name" value="C2 domain (Calcium/lipid-binding domain, CaLB)"/>
    <property type="match status" value="1"/>
</dbReference>
<organism evidence="4 5">
    <name type="scientific">Oryctes borbonicus</name>
    <dbReference type="NCBI Taxonomy" id="1629725"/>
    <lineage>
        <taxon>Eukaryota</taxon>
        <taxon>Metazoa</taxon>
        <taxon>Ecdysozoa</taxon>
        <taxon>Arthropoda</taxon>
        <taxon>Hexapoda</taxon>
        <taxon>Insecta</taxon>
        <taxon>Pterygota</taxon>
        <taxon>Neoptera</taxon>
        <taxon>Endopterygota</taxon>
        <taxon>Coleoptera</taxon>
        <taxon>Polyphaga</taxon>
        <taxon>Scarabaeiformia</taxon>
        <taxon>Scarabaeidae</taxon>
        <taxon>Dynastinae</taxon>
        <taxon>Oryctes</taxon>
    </lineage>
</organism>
<dbReference type="InterPro" id="IPR000008">
    <property type="entry name" value="C2_dom"/>
</dbReference>
<dbReference type="PRINTS" id="PR00360">
    <property type="entry name" value="C2DOMAIN"/>
</dbReference>
<sequence>MLLNVEVIEAKDLAPKDPNGLADPYVTLYLASNTSHRYNSSVKPTTLNPVWEEHFALPISENADNDTLCIEVWDFDPAETVGEKFGKFLDVKGVKGIRRLVKEIAVTATTGQHNNELIGKAQVPLSAIPAAGMTMWYSLDKKNKITRRGVVKLRLGFSSEKNKQVAAQEHKHLLRILLLHELETSKVAPHWWCGIFSPQAESLITQHTAQSGLCPIDTALAQ</sequence>
<evidence type="ECO:0000313" key="5">
    <source>
        <dbReference type="Proteomes" id="UP000051574"/>
    </source>
</evidence>
<dbReference type="Proteomes" id="UP000051574">
    <property type="component" value="Unassembled WGS sequence"/>
</dbReference>
<evidence type="ECO:0000256" key="1">
    <source>
        <dbReference type="ARBA" id="ARBA00005823"/>
    </source>
</evidence>
<dbReference type="Gene3D" id="2.60.40.150">
    <property type="entry name" value="C2 domain"/>
    <property type="match status" value="1"/>
</dbReference>
<dbReference type="Pfam" id="PF00168">
    <property type="entry name" value="C2"/>
    <property type="match status" value="1"/>
</dbReference>
<accession>A0A0T6B6S0</accession>
<reference evidence="4 5" key="1">
    <citation type="submission" date="2015-09" db="EMBL/GenBank/DDBJ databases">
        <title>Draft genome of the scarab beetle Oryctes borbonicus.</title>
        <authorList>
            <person name="Meyer J.M."/>
            <person name="Markov G.V."/>
            <person name="Baskaran P."/>
            <person name="Herrmann M."/>
            <person name="Sommer R.J."/>
            <person name="Roedelsperger C."/>
        </authorList>
    </citation>
    <scope>NUCLEOTIDE SEQUENCE [LARGE SCALE GENOMIC DNA]</scope>
    <source>
        <strain evidence="4">OB123</strain>
        <tissue evidence="4">Whole animal</tissue>
    </source>
</reference>
<dbReference type="OrthoDB" id="67700at2759"/>
<keyword evidence="5" id="KW-1185">Reference proteome</keyword>
<evidence type="ECO:0000313" key="4">
    <source>
        <dbReference type="EMBL" id="KRT83052.1"/>
    </source>
</evidence>
<dbReference type="PROSITE" id="PS50004">
    <property type="entry name" value="C2"/>
    <property type="match status" value="1"/>
</dbReference>
<proteinExistence type="inferred from homology"/>